<dbReference type="InterPro" id="IPR016454">
    <property type="entry name" value="Cysteine_dSase"/>
</dbReference>
<evidence type="ECO:0000259" key="8">
    <source>
        <dbReference type="Pfam" id="PF00266"/>
    </source>
</evidence>
<comment type="caution">
    <text evidence="9">The sequence shown here is derived from an EMBL/GenBank/DDBJ whole genome shotgun (WGS) entry which is preliminary data.</text>
</comment>
<evidence type="ECO:0000256" key="1">
    <source>
        <dbReference type="ARBA" id="ARBA00001933"/>
    </source>
</evidence>
<comment type="cofactor">
    <cofactor evidence="1 7">
        <name>pyridoxal 5'-phosphate</name>
        <dbReference type="ChEBI" id="CHEBI:597326"/>
    </cofactor>
</comment>
<dbReference type="Gene3D" id="3.90.1150.10">
    <property type="entry name" value="Aspartate Aminotransferase, domain 1"/>
    <property type="match status" value="1"/>
</dbReference>
<evidence type="ECO:0000256" key="6">
    <source>
        <dbReference type="ARBA" id="ARBA00023014"/>
    </source>
</evidence>
<keyword evidence="3" id="KW-0479">Metal-binding</keyword>
<dbReference type="EMBL" id="DVFU01000092">
    <property type="protein sequence ID" value="HIQ65006.1"/>
    <property type="molecule type" value="Genomic_DNA"/>
</dbReference>
<evidence type="ECO:0000313" key="10">
    <source>
        <dbReference type="Proteomes" id="UP000886725"/>
    </source>
</evidence>
<dbReference type="InterPro" id="IPR015422">
    <property type="entry name" value="PyrdxlP-dep_Trfase_small"/>
</dbReference>
<keyword evidence="5" id="KW-0408">Iron</keyword>
<keyword evidence="4" id="KW-0663">Pyridoxal phosphate</keyword>
<comment type="similarity">
    <text evidence="2">Belongs to the class-V pyridoxal-phosphate-dependent aminotransferase family. NifS/IscS subfamily.</text>
</comment>
<accession>A0A9D0YZE0</accession>
<evidence type="ECO:0000256" key="5">
    <source>
        <dbReference type="ARBA" id="ARBA00023004"/>
    </source>
</evidence>
<dbReference type="GO" id="GO:0051536">
    <property type="term" value="F:iron-sulfur cluster binding"/>
    <property type="evidence" value="ECO:0007669"/>
    <property type="project" value="UniProtKB-KW"/>
</dbReference>
<dbReference type="InterPro" id="IPR015424">
    <property type="entry name" value="PyrdxlP-dep_Trfase"/>
</dbReference>
<gene>
    <name evidence="9" type="ORF">IAC85_04620</name>
</gene>
<organism evidence="9 10">
    <name type="scientific">Candidatus Faecenecus gallistercoris</name>
    <dbReference type="NCBI Taxonomy" id="2840793"/>
    <lineage>
        <taxon>Bacteria</taxon>
        <taxon>Bacillati</taxon>
        <taxon>Bacillota</taxon>
        <taxon>Bacillota incertae sedis</taxon>
        <taxon>Candidatus Faecenecus</taxon>
    </lineage>
</organism>
<evidence type="ECO:0000256" key="3">
    <source>
        <dbReference type="ARBA" id="ARBA00022723"/>
    </source>
</evidence>
<keyword evidence="6" id="KW-0411">Iron-sulfur</keyword>
<feature type="domain" description="Aminotransferase class V" evidence="8">
    <location>
        <begin position="2"/>
        <end position="360"/>
    </location>
</feature>
<dbReference type="InterPro" id="IPR015421">
    <property type="entry name" value="PyrdxlP-dep_Trfase_major"/>
</dbReference>
<evidence type="ECO:0000313" key="9">
    <source>
        <dbReference type="EMBL" id="HIQ65006.1"/>
    </source>
</evidence>
<sequence>MIYLDYSATTPTDSDVLDTFVKASKYIGNANSLHRLGSESKQLIDASIAQIANLLHVRPSEVIFTSGASESNNTAIKGICLKYSNRGKTILTTRLEHSSILEPIRYLVEQFGFQVQYLDLDADGVIDLSSLKEKLNDDVLLVSVASVSSELGISQPISEMASLIKEYPKCFFHVDMTQSIGKENVSFDGIDLASFSAHKFYGVKGIGCLIKKESVSLTPLIHGGKSTTVYRSGTPATALIASLAKALRLAYENFPEKLEKIRSLHDYLISCLKEIPEVHLNSTAASIPQIVNFSVSNIKSETLLHALETHEIYISTKTACSSDVGISDSVYAVTGSKEYALHSLRVSISHLTTKDELEEFVRVLKKCIRELSFQVGEGNA</sequence>
<dbReference type="AlphaFoldDB" id="A0A9D0YZE0"/>
<reference evidence="9" key="2">
    <citation type="journal article" date="2021" name="PeerJ">
        <title>Extensive microbial diversity within the chicken gut microbiome revealed by metagenomics and culture.</title>
        <authorList>
            <person name="Gilroy R."/>
            <person name="Ravi A."/>
            <person name="Getino M."/>
            <person name="Pursley I."/>
            <person name="Horton D.L."/>
            <person name="Alikhan N.F."/>
            <person name="Baker D."/>
            <person name="Gharbi K."/>
            <person name="Hall N."/>
            <person name="Watson M."/>
            <person name="Adriaenssens E.M."/>
            <person name="Foster-Nyarko E."/>
            <person name="Jarju S."/>
            <person name="Secka A."/>
            <person name="Antonio M."/>
            <person name="Oren A."/>
            <person name="Chaudhuri R.R."/>
            <person name="La Ragione R."/>
            <person name="Hildebrand F."/>
            <person name="Pallen M.J."/>
        </authorList>
    </citation>
    <scope>NUCLEOTIDE SEQUENCE</scope>
    <source>
        <strain evidence="9">CHK165-10780</strain>
    </source>
</reference>
<proteinExistence type="inferred from homology"/>
<protein>
    <submittedName>
        <fullName evidence="9">Cysteine desulfurase</fullName>
    </submittedName>
</protein>
<dbReference type="GO" id="GO:0003824">
    <property type="term" value="F:catalytic activity"/>
    <property type="evidence" value="ECO:0007669"/>
    <property type="project" value="UniProtKB-ARBA"/>
</dbReference>
<dbReference type="Proteomes" id="UP000886725">
    <property type="component" value="Unassembled WGS sequence"/>
</dbReference>
<reference evidence="9" key="1">
    <citation type="submission" date="2020-10" db="EMBL/GenBank/DDBJ databases">
        <authorList>
            <person name="Gilroy R."/>
        </authorList>
    </citation>
    <scope>NUCLEOTIDE SEQUENCE</scope>
    <source>
        <strain evidence="9">CHK165-10780</strain>
    </source>
</reference>
<dbReference type="Gene3D" id="3.40.640.10">
    <property type="entry name" value="Type I PLP-dependent aspartate aminotransferase-like (Major domain)"/>
    <property type="match status" value="1"/>
</dbReference>
<evidence type="ECO:0000256" key="4">
    <source>
        <dbReference type="ARBA" id="ARBA00022898"/>
    </source>
</evidence>
<dbReference type="PIRSF" id="PIRSF005572">
    <property type="entry name" value="NifS"/>
    <property type="match status" value="1"/>
</dbReference>
<dbReference type="InterPro" id="IPR020578">
    <property type="entry name" value="Aminotrans_V_PyrdxlP_BS"/>
</dbReference>
<dbReference type="InterPro" id="IPR000192">
    <property type="entry name" value="Aminotrans_V_dom"/>
</dbReference>
<dbReference type="PROSITE" id="PS00595">
    <property type="entry name" value="AA_TRANSFER_CLASS_5"/>
    <property type="match status" value="1"/>
</dbReference>
<evidence type="ECO:0000256" key="7">
    <source>
        <dbReference type="RuleBase" id="RU004504"/>
    </source>
</evidence>
<evidence type="ECO:0000256" key="2">
    <source>
        <dbReference type="ARBA" id="ARBA00006490"/>
    </source>
</evidence>
<dbReference type="GO" id="GO:0046872">
    <property type="term" value="F:metal ion binding"/>
    <property type="evidence" value="ECO:0007669"/>
    <property type="project" value="UniProtKB-KW"/>
</dbReference>
<dbReference type="Pfam" id="PF00266">
    <property type="entry name" value="Aminotran_5"/>
    <property type="match status" value="1"/>
</dbReference>
<dbReference type="PANTHER" id="PTHR11601">
    <property type="entry name" value="CYSTEINE DESULFURYLASE FAMILY MEMBER"/>
    <property type="match status" value="1"/>
</dbReference>
<dbReference type="PANTHER" id="PTHR11601:SF50">
    <property type="entry name" value="CYSTEINE DESULFURASE ISCS 2-RELATED"/>
    <property type="match status" value="1"/>
</dbReference>
<name>A0A9D0YZE0_9FIRM</name>
<dbReference type="SUPFAM" id="SSF53383">
    <property type="entry name" value="PLP-dependent transferases"/>
    <property type="match status" value="1"/>
</dbReference>